<name>A0A1Y1Y7X8_9FUNG</name>
<dbReference type="EMBL" id="MCOG01000711">
    <property type="protein sequence ID" value="ORX93985.1"/>
    <property type="molecule type" value="Genomic_DNA"/>
</dbReference>
<dbReference type="AlphaFoldDB" id="A0A1Y1Y7X8"/>
<proteinExistence type="predicted"/>
<gene>
    <name evidence="1" type="ORF">LY90DRAFT_258020</name>
</gene>
<accession>A0A1Y1Y7X8</accession>
<reference evidence="1 2" key="1">
    <citation type="submission" date="2016-08" db="EMBL/GenBank/DDBJ databases">
        <title>A Parts List for Fungal Cellulosomes Revealed by Comparative Genomics.</title>
        <authorList>
            <consortium name="DOE Joint Genome Institute"/>
            <person name="Haitjema C.H."/>
            <person name="Gilmore S.P."/>
            <person name="Henske J.K."/>
            <person name="Solomon K.V."/>
            <person name="De Groot R."/>
            <person name="Kuo A."/>
            <person name="Mondo S.J."/>
            <person name="Salamov A.A."/>
            <person name="Labutti K."/>
            <person name="Zhao Z."/>
            <person name="Chiniquy J."/>
            <person name="Barry K."/>
            <person name="Brewer H.M."/>
            <person name="Purvine S.O."/>
            <person name="Wright A.T."/>
            <person name="Boxma B."/>
            <person name="Van Alen T."/>
            <person name="Hackstein J.H."/>
            <person name="Baker S.E."/>
            <person name="Grigoriev I.V."/>
            <person name="O'Malley M.A."/>
        </authorList>
    </citation>
    <scope>NUCLEOTIDE SEQUENCE [LARGE SCALE GENOMIC DNA]</scope>
    <source>
        <strain evidence="1 2">G1</strain>
    </source>
</reference>
<sequence length="76" mass="8593">MVTLEKLSIGIDSSLTIDLTKMDKLKDLSLFPYSEYNISENISFKLPKNIESLAIDINLSNDNVNEIGKLTKLEIF</sequence>
<keyword evidence="2" id="KW-1185">Reference proteome</keyword>
<dbReference type="Proteomes" id="UP000193920">
    <property type="component" value="Unassembled WGS sequence"/>
</dbReference>
<organism evidence="1 2">
    <name type="scientific">Neocallimastix californiae</name>
    <dbReference type="NCBI Taxonomy" id="1754190"/>
    <lineage>
        <taxon>Eukaryota</taxon>
        <taxon>Fungi</taxon>
        <taxon>Fungi incertae sedis</taxon>
        <taxon>Chytridiomycota</taxon>
        <taxon>Chytridiomycota incertae sedis</taxon>
        <taxon>Neocallimastigomycetes</taxon>
        <taxon>Neocallimastigales</taxon>
        <taxon>Neocallimastigaceae</taxon>
        <taxon>Neocallimastix</taxon>
    </lineage>
</organism>
<comment type="caution">
    <text evidence="1">The sequence shown here is derived from an EMBL/GenBank/DDBJ whole genome shotgun (WGS) entry which is preliminary data.</text>
</comment>
<evidence type="ECO:0000313" key="2">
    <source>
        <dbReference type="Proteomes" id="UP000193920"/>
    </source>
</evidence>
<evidence type="ECO:0000313" key="1">
    <source>
        <dbReference type="EMBL" id="ORX93985.1"/>
    </source>
</evidence>
<protein>
    <submittedName>
        <fullName evidence="1">Uncharacterized protein</fullName>
    </submittedName>
</protein>